<gene>
    <name evidence="8" type="ORF">ACFP1L_03715</name>
</gene>
<dbReference type="Pfam" id="PF05977">
    <property type="entry name" value="MFS_3"/>
    <property type="match status" value="1"/>
</dbReference>
<reference evidence="9" key="1">
    <citation type="journal article" date="2019" name="Int. J. Syst. Evol. Microbiol.">
        <title>The Global Catalogue of Microorganisms (GCM) 10K type strain sequencing project: providing services to taxonomists for standard genome sequencing and annotation.</title>
        <authorList>
            <consortium name="The Broad Institute Genomics Platform"/>
            <consortium name="The Broad Institute Genome Sequencing Center for Infectious Disease"/>
            <person name="Wu L."/>
            <person name="Ma J."/>
        </authorList>
    </citation>
    <scope>NUCLEOTIDE SEQUENCE [LARGE SCALE GENOMIC DNA]</scope>
    <source>
        <strain evidence="9">CCM 8930</strain>
    </source>
</reference>
<dbReference type="InterPro" id="IPR010290">
    <property type="entry name" value="TM_effector"/>
</dbReference>
<organism evidence="8 9">
    <name type="scientific">Lactiplantibacillus nangangensis</name>
    <dbReference type="NCBI Taxonomy" id="2559917"/>
    <lineage>
        <taxon>Bacteria</taxon>
        <taxon>Bacillati</taxon>
        <taxon>Bacillota</taxon>
        <taxon>Bacilli</taxon>
        <taxon>Lactobacillales</taxon>
        <taxon>Lactobacillaceae</taxon>
        <taxon>Lactiplantibacillus</taxon>
    </lineage>
</organism>
<evidence type="ECO:0000313" key="8">
    <source>
        <dbReference type="EMBL" id="MFC6201004.1"/>
    </source>
</evidence>
<keyword evidence="3" id="KW-1003">Cell membrane</keyword>
<dbReference type="InterPro" id="IPR036259">
    <property type="entry name" value="MFS_trans_sf"/>
</dbReference>
<dbReference type="RefSeq" id="WP_137616931.1">
    <property type="nucleotide sequence ID" value="NZ_BJDI01000014.1"/>
</dbReference>
<feature type="transmembrane region" description="Helical" evidence="7">
    <location>
        <begin position="99"/>
        <end position="119"/>
    </location>
</feature>
<evidence type="ECO:0000256" key="7">
    <source>
        <dbReference type="SAM" id="Phobius"/>
    </source>
</evidence>
<protein>
    <submittedName>
        <fullName evidence="8">MFS transporter</fullName>
    </submittedName>
</protein>
<dbReference type="PANTHER" id="PTHR23513">
    <property type="entry name" value="INTEGRAL MEMBRANE EFFLUX PROTEIN-RELATED"/>
    <property type="match status" value="1"/>
</dbReference>
<keyword evidence="6 7" id="KW-0472">Membrane</keyword>
<evidence type="ECO:0000313" key="9">
    <source>
        <dbReference type="Proteomes" id="UP001596171"/>
    </source>
</evidence>
<evidence type="ECO:0000256" key="2">
    <source>
        <dbReference type="ARBA" id="ARBA00022448"/>
    </source>
</evidence>
<feature type="transmembrane region" description="Helical" evidence="7">
    <location>
        <begin position="254"/>
        <end position="275"/>
    </location>
</feature>
<keyword evidence="4 7" id="KW-0812">Transmembrane</keyword>
<sequence length="406" mass="45272">MLIKQNVNFRHLFAGRLASNCGDSMYMIALSWYILVLTKSTMWVGIFNFAVFSPNVVSFLFGPVIDRYDKRKILIFLELFQALVIGVMTLLLMQPSKNSQPIIICLLAAIASFGSINAYTVQDALIPKLVPAKSLPTAEMYMSFSYNASDYIFNAITGFALKIISYPVILILDIASFIFSARTFSKIISPEQVKFVKHNHQDFRQFCLNLITPFKLLYKSKIVWAICVGSSAINFLFGGLNVYTLLIAKSFGGVTFFGIMSAIGALGTTLGATFLANRCLKRFKIGLAFCLTTLLFGVALVGAFIFNASLELFLTAWLLFFSFLGINQTMQKPILQSNLPAKNIGSVLSCFYTLTVTTIPIGSVFFGYVAKMMDWRIFTLIFGLTTMLLGVVYLLNTKLRQFDLCK</sequence>
<name>A0ABW1SIG0_9LACO</name>
<keyword evidence="9" id="KW-1185">Reference proteome</keyword>
<feature type="transmembrane region" description="Helical" evidence="7">
    <location>
        <begin position="287"/>
        <end position="306"/>
    </location>
</feature>
<keyword evidence="5 7" id="KW-1133">Transmembrane helix</keyword>
<feature type="transmembrane region" description="Helical" evidence="7">
    <location>
        <begin position="375"/>
        <end position="396"/>
    </location>
</feature>
<dbReference type="SUPFAM" id="SSF103473">
    <property type="entry name" value="MFS general substrate transporter"/>
    <property type="match status" value="1"/>
</dbReference>
<comment type="subcellular location">
    <subcellularLocation>
        <location evidence="1">Cell membrane</location>
        <topology evidence="1">Multi-pass membrane protein</topology>
    </subcellularLocation>
</comment>
<dbReference type="Gene3D" id="1.20.1250.20">
    <property type="entry name" value="MFS general substrate transporter like domains"/>
    <property type="match status" value="1"/>
</dbReference>
<evidence type="ECO:0000256" key="6">
    <source>
        <dbReference type="ARBA" id="ARBA00023136"/>
    </source>
</evidence>
<feature type="transmembrane region" description="Helical" evidence="7">
    <location>
        <begin position="41"/>
        <end position="61"/>
    </location>
</feature>
<feature type="transmembrane region" description="Helical" evidence="7">
    <location>
        <begin position="351"/>
        <end position="369"/>
    </location>
</feature>
<comment type="caution">
    <text evidence="8">The sequence shown here is derived from an EMBL/GenBank/DDBJ whole genome shotgun (WGS) entry which is preliminary data.</text>
</comment>
<proteinExistence type="predicted"/>
<keyword evidence="2" id="KW-0813">Transport</keyword>
<evidence type="ECO:0000256" key="5">
    <source>
        <dbReference type="ARBA" id="ARBA00022989"/>
    </source>
</evidence>
<accession>A0ABW1SIG0</accession>
<feature type="transmembrane region" description="Helical" evidence="7">
    <location>
        <begin position="73"/>
        <end position="93"/>
    </location>
</feature>
<dbReference type="CDD" id="cd06173">
    <property type="entry name" value="MFS_MefA_like"/>
    <property type="match status" value="1"/>
</dbReference>
<evidence type="ECO:0000256" key="4">
    <source>
        <dbReference type="ARBA" id="ARBA00022692"/>
    </source>
</evidence>
<dbReference type="PANTHER" id="PTHR23513:SF6">
    <property type="entry name" value="MAJOR FACILITATOR SUPERFAMILY ASSOCIATED DOMAIN-CONTAINING PROTEIN"/>
    <property type="match status" value="1"/>
</dbReference>
<evidence type="ECO:0000256" key="3">
    <source>
        <dbReference type="ARBA" id="ARBA00022475"/>
    </source>
</evidence>
<evidence type="ECO:0000256" key="1">
    <source>
        <dbReference type="ARBA" id="ARBA00004651"/>
    </source>
</evidence>
<feature type="transmembrane region" description="Helical" evidence="7">
    <location>
        <begin position="222"/>
        <end position="248"/>
    </location>
</feature>
<dbReference type="EMBL" id="JBHSSE010000008">
    <property type="protein sequence ID" value="MFC6201004.1"/>
    <property type="molecule type" value="Genomic_DNA"/>
</dbReference>
<feature type="transmembrane region" description="Helical" evidence="7">
    <location>
        <begin position="312"/>
        <end position="330"/>
    </location>
</feature>
<dbReference type="Proteomes" id="UP001596171">
    <property type="component" value="Unassembled WGS sequence"/>
</dbReference>